<comment type="subcellular location">
    <subcellularLocation>
        <location evidence="1">Nucleus</location>
    </subcellularLocation>
</comment>
<feature type="compositionally biased region" description="Basic and acidic residues" evidence="4">
    <location>
        <begin position="150"/>
        <end position="160"/>
    </location>
</feature>
<reference evidence="5 6" key="1">
    <citation type="submission" date="2020-06" db="EMBL/GenBank/DDBJ databases">
        <title>Transcriptomic and genomic resources for Thalictrum thalictroides and T. hernandezii: Facilitating candidate gene discovery in an emerging model plant lineage.</title>
        <authorList>
            <person name="Arias T."/>
            <person name="Riano-Pachon D.M."/>
            <person name="Di Stilio V.S."/>
        </authorList>
    </citation>
    <scope>NUCLEOTIDE SEQUENCE [LARGE SCALE GENOMIC DNA]</scope>
    <source>
        <strain evidence="6">cv. WT478/WT964</strain>
        <tissue evidence="5">Leaves</tissue>
    </source>
</reference>
<comment type="caution">
    <text evidence="5">The sequence shown here is derived from an EMBL/GenBank/DDBJ whole genome shotgun (WGS) entry which is preliminary data.</text>
</comment>
<evidence type="ECO:0000313" key="6">
    <source>
        <dbReference type="Proteomes" id="UP000554482"/>
    </source>
</evidence>
<evidence type="ECO:0000313" key="5">
    <source>
        <dbReference type="EMBL" id="KAF5179629.1"/>
    </source>
</evidence>
<feature type="compositionally biased region" description="Basic and acidic residues" evidence="4">
    <location>
        <begin position="106"/>
        <end position="120"/>
    </location>
</feature>
<evidence type="ECO:0000256" key="4">
    <source>
        <dbReference type="SAM" id="MobiDB-lite"/>
    </source>
</evidence>
<dbReference type="InterPro" id="IPR050762">
    <property type="entry name" value="HD-ZIP_Homeobox_LZ_Class_II"/>
</dbReference>
<sequence>MGVDDVCNIGLDLGLNYQGRLHGNLFKSSSDHSQTTKEKPCFDHLLLKLSSSTCVEPSLTLGLSDQDARKSSSKGYEEIYSCSDHTTQPQTTSPHTPLSSFSNASIKRERDEDMEVERVSPRVMISDEDEEGNGRKKLRLTKEQSALLEESFKEHPTLNP</sequence>
<evidence type="ECO:0000256" key="2">
    <source>
        <dbReference type="ARBA" id="ARBA00023015"/>
    </source>
</evidence>
<proteinExistence type="predicted"/>
<dbReference type="PANTHER" id="PTHR45714:SF34">
    <property type="entry name" value="HOMEOBOX-LEUCINE ZIPPER PROTEIN HAT9"/>
    <property type="match status" value="1"/>
</dbReference>
<feature type="region of interest" description="Disordered" evidence="4">
    <location>
        <begin position="63"/>
        <end position="160"/>
    </location>
</feature>
<dbReference type="OrthoDB" id="6159439at2759"/>
<protein>
    <submittedName>
        <fullName evidence="5">Uncharacterized protein</fullName>
    </submittedName>
</protein>
<dbReference type="AlphaFoldDB" id="A0A7J6V3J5"/>
<name>A0A7J6V3J5_THATH</name>
<evidence type="ECO:0000256" key="3">
    <source>
        <dbReference type="ARBA" id="ARBA00023163"/>
    </source>
</evidence>
<keyword evidence="3" id="KW-0804">Transcription</keyword>
<accession>A0A7J6V3J5</accession>
<feature type="compositionally biased region" description="Low complexity" evidence="4">
    <location>
        <begin position="85"/>
        <end position="100"/>
    </location>
</feature>
<dbReference type="Proteomes" id="UP000554482">
    <property type="component" value="Unassembled WGS sequence"/>
</dbReference>
<feature type="non-terminal residue" evidence="5">
    <location>
        <position position="160"/>
    </location>
</feature>
<keyword evidence="2" id="KW-0805">Transcription regulation</keyword>
<gene>
    <name evidence="5" type="ORF">FRX31_030785</name>
</gene>
<keyword evidence="6" id="KW-1185">Reference proteome</keyword>
<dbReference type="GO" id="GO:0005634">
    <property type="term" value="C:nucleus"/>
    <property type="evidence" value="ECO:0007669"/>
    <property type="project" value="UniProtKB-SubCell"/>
</dbReference>
<dbReference type="EMBL" id="JABWDY010038523">
    <property type="protein sequence ID" value="KAF5179629.1"/>
    <property type="molecule type" value="Genomic_DNA"/>
</dbReference>
<organism evidence="5 6">
    <name type="scientific">Thalictrum thalictroides</name>
    <name type="common">Rue-anemone</name>
    <name type="synonym">Anemone thalictroides</name>
    <dbReference type="NCBI Taxonomy" id="46969"/>
    <lineage>
        <taxon>Eukaryota</taxon>
        <taxon>Viridiplantae</taxon>
        <taxon>Streptophyta</taxon>
        <taxon>Embryophyta</taxon>
        <taxon>Tracheophyta</taxon>
        <taxon>Spermatophyta</taxon>
        <taxon>Magnoliopsida</taxon>
        <taxon>Ranunculales</taxon>
        <taxon>Ranunculaceae</taxon>
        <taxon>Thalictroideae</taxon>
        <taxon>Thalictrum</taxon>
    </lineage>
</organism>
<evidence type="ECO:0000256" key="1">
    <source>
        <dbReference type="ARBA" id="ARBA00004123"/>
    </source>
</evidence>
<dbReference type="PANTHER" id="PTHR45714">
    <property type="entry name" value="HOMEOBOX-LEUCINE ZIPPER PROTEIN HAT14"/>
    <property type="match status" value="1"/>
</dbReference>